<dbReference type="GO" id="GO:0051258">
    <property type="term" value="P:protein polymerization"/>
    <property type="evidence" value="ECO:0007669"/>
    <property type="project" value="UniProtKB-UniRule"/>
</dbReference>
<feature type="binding site" evidence="4">
    <location>
        <begin position="112"/>
        <end position="114"/>
    </location>
    <ligand>
        <name>GTP</name>
        <dbReference type="ChEBI" id="CHEBI:37565"/>
    </ligand>
</feature>
<comment type="caution">
    <text evidence="9">The sequence shown here is derived from an EMBL/GenBank/DDBJ whole genome shotgun (WGS) entry which is preliminary data.</text>
</comment>
<dbReference type="CDD" id="cd02201">
    <property type="entry name" value="FtsZ_type1"/>
    <property type="match status" value="1"/>
</dbReference>
<feature type="binding site" evidence="4">
    <location>
        <position position="143"/>
    </location>
    <ligand>
        <name>GTP</name>
        <dbReference type="ChEBI" id="CHEBI:37565"/>
    </ligand>
</feature>
<dbReference type="PANTHER" id="PTHR30314">
    <property type="entry name" value="CELL DIVISION PROTEIN FTSZ-RELATED"/>
    <property type="match status" value="1"/>
</dbReference>
<dbReference type="Pfam" id="PF00091">
    <property type="entry name" value="Tubulin"/>
    <property type="match status" value="1"/>
</dbReference>
<dbReference type="SUPFAM" id="SSF52490">
    <property type="entry name" value="Tubulin nucleotide-binding domain-like"/>
    <property type="match status" value="1"/>
</dbReference>
<dbReference type="PROSITE" id="PS01135">
    <property type="entry name" value="FTSZ_2"/>
    <property type="match status" value="1"/>
</dbReference>
<dbReference type="PRINTS" id="PR00423">
    <property type="entry name" value="CELLDVISFTSZ"/>
</dbReference>
<evidence type="ECO:0000256" key="4">
    <source>
        <dbReference type="HAMAP-Rule" id="MF_00909"/>
    </source>
</evidence>
<evidence type="ECO:0000256" key="6">
    <source>
        <dbReference type="RuleBase" id="RU000631"/>
    </source>
</evidence>
<evidence type="ECO:0000313" key="9">
    <source>
        <dbReference type="EMBL" id="HFH28841.1"/>
    </source>
</evidence>
<dbReference type="EMBL" id="DSVL01000150">
    <property type="protein sequence ID" value="HFH28841.1"/>
    <property type="molecule type" value="Genomic_DNA"/>
</dbReference>
<keyword evidence="2 4" id="KW-0547">Nucleotide-binding</keyword>
<feature type="binding site" evidence="4">
    <location>
        <position position="191"/>
    </location>
    <ligand>
        <name>GTP</name>
        <dbReference type="ChEBI" id="CHEBI:37565"/>
    </ligand>
</feature>
<comment type="function">
    <text evidence="4 6">Essential cell division protein that forms a contractile ring structure (Z ring) at the future cell division site. The regulation of the ring assembly controls the timing and the location of cell division. One of the functions of the FtsZ ring is to recruit other cell division proteins to the septum to produce a new cell wall between the dividing cells. Binds GTP and shows GTPase activity.</text>
</comment>
<feature type="domain" description="Tubulin/FtsZ GTPase" evidence="7">
    <location>
        <begin position="17"/>
        <end position="209"/>
    </location>
</feature>
<name>A0A7C3IH05_9SPIR</name>
<dbReference type="GO" id="GO:0000917">
    <property type="term" value="P:division septum assembly"/>
    <property type="evidence" value="ECO:0007669"/>
    <property type="project" value="UniProtKB-KW"/>
</dbReference>
<keyword evidence="4 6" id="KW-0132">Cell division</keyword>
<feature type="domain" description="Tubulin/FtsZ 2-layer sandwich" evidence="8">
    <location>
        <begin position="211"/>
        <end position="329"/>
    </location>
</feature>
<dbReference type="InterPro" id="IPR000158">
    <property type="entry name" value="Cell_div_FtsZ"/>
</dbReference>
<dbReference type="AlphaFoldDB" id="A0A7C3IH05"/>
<dbReference type="SMART" id="SM00864">
    <property type="entry name" value="Tubulin"/>
    <property type="match status" value="1"/>
</dbReference>
<evidence type="ECO:0000259" key="8">
    <source>
        <dbReference type="SMART" id="SM00865"/>
    </source>
</evidence>
<dbReference type="PANTHER" id="PTHR30314:SF3">
    <property type="entry name" value="MITOCHONDRIAL DIVISION PROTEIN FSZA"/>
    <property type="match status" value="1"/>
</dbReference>
<feature type="binding site" evidence="4">
    <location>
        <begin position="25"/>
        <end position="29"/>
    </location>
    <ligand>
        <name>GTP</name>
        <dbReference type="ChEBI" id="CHEBI:37565"/>
    </ligand>
</feature>
<evidence type="ECO:0000256" key="1">
    <source>
        <dbReference type="ARBA" id="ARBA00009690"/>
    </source>
</evidence>
<dbReference type="GO" id="GO:0003924">
    <property type="term" value="F:GTPase activity"/>
    <property type="evidence" value="ECO:0007669"/>
    <property type="project" value="UniProtKB-UniRule"/>
</dbReference>
<dbReference type="GO" id="GO:0043093">
    <property type="term" value="P:FtsZ-dependent cytokinesis"/>
    <property type="evidence" value="ECO:0007669"/>
    <property type="project" value="UniProtKB-UniRule"/>
</dbReference>
<proteinExistence type="inferred from homology"/>
<gene>
    <name evidence="4 9" type="primary">ftsZ</name>
    <name evidence="9" type="ORF">ENS59_04930</name>
</gene>
<dbReference type="SUPFAM" id="SSF55307">
    <property type="entry name" value="Tubulin C-terminal domain-like"/>
    <property type="match status" value="1"/>
</dbReference>
<keyword evidence="4" id="KW-0963">Cytoplasm</keyword>
<dbReference type="PROSITE" id="PS01134">
    <property type="entry name" value="FTSZ_1"/>
    <property type="match status" value="1"/>
</dbReference>
<sequence>MNIEVLEERTNGPSPTVIKVIGAGGGGSNAVNRMIECGLKNVQFIAANTDLQVLELSNAPVKLPIGSKLTSGLGAGGKPEIGEKAALEDRDMIANALKGADMVFITAGMGGGTGTGAAPVIASVAKELGALTVGVVTKPFEFEGKYKMRLAEEGIAKMREAVDTLIVIPNQHLLKIVDKKTSIKTAFLIADDVLRQGVQGISDLITIPGIINIDFADVRSTMEGQGDALMGIGVGTGENKAVDAATNAINNPLLEDCRIEGSRRILVNVTGGDDLTLTEYQEIINIITANADENAVIISGTATDPSFQDKVQVTVIATGFNGSAKQAPKPAAGSEKSRNIDSDFIRFDEWQTMTAKKTSEFLSHRNIGDEDLEIPTVIRGRKFTQELLGAEKAGAEKKE</sequence>
<evidence type="ECO:0000256" key="3">
    <source>
        <dbReference type="ARBA" id="ARBA00023134"/>
    </source>
</evidence>
<dbReference type="NCBIfam" id="TIGR00065">
    <property type="entry name" value="ftsZ"/>
    <property type="match status" value="1"/>
</dbReference>
<evidence type="ECO:0000259" key="7">
    <source>
        <dbReference type="SMART" id="SM00864"/>
    </source>
</evidence>
<dbReference type="Gene3D" id="3.30.1330.20">
    <property type="entry name" value="Tubulin/FtsZ, C-terminal domain"/>
    <property type="match status" value="1"/>
</dbReference>
<reference evidence="9" key="1">
    <citation type="journal article" date="2020" name="mSystems">
        <title>Genome- and Community-Level Interaction Insights into Carbon Utilization and Element Cycling Functions of Hydrothermarchaeota in Hydrothermal Sediment.</title>
        <authorList>
            <person name="Zhou Z."/>
            <person name="Liu Y."/>
            <person name="Xu W."/>
            <person name="Pan J."/>
            <person name="Luo Z.H."/>
            <person name="Li M."/>
        </authorList>
    </citation>
    <scope>NUCLEOTIDE SEQUENCE [LARGE SCALE GENOMIC DNA]</scope>
    <source>
        <strain evidence="9">SpSt-503</strain>
    </source>
</reference>
<dbReference type="Pfam" id="PF12327">
    <property type="entry name" value="FtsZ_C"/>
    <property type="match status" value="1"/>
</dbReference>
<dbReference type="InterPro" id="IPR045061">
    <property type="entry name" value="FtsZ/CetZ"/>
</dbReference>
<organism evidence="9">
    <name type="scientific">Gracilinema caldarium</name>
    <dbReference type="NCBI Taxonomy" id="215591"/>
    <lineage>
        <taxon>Bacteria</taxon>
        <taxon>Pseudomonadati</taxon>
        <taxon>Spirochaetota</taxon>
        <taxon>Spirochaetia</taxon>
        <taxon>Spirochaetales</taxon>
        <taxon>Breznakiellaceae</taxon>
        <taxon>Gracilinema</taxon>
    </lineage>
</organism>
<comment type="subcellular location">
    <subcellularLocation>
        <location evidence="4">Cytoplasm</location>
    </subcellularLocation>
    <text evidence="4">Assembles at midcell at the inner surface of the cytoplasmic membrane.</text>
</comment>
<keyword evidence="4 6" id="KW-0717">Septation</keyword>
<dbReference type="GO" id="GO:0005737">
    <property type="term" value="C:cytoplasm"/>
    <property type="evidence" value="ECO:0007669"/>
    <property type="project" value="UniProtKB-SubCell"/>
</dbReference>
<dbReference type="InterPro" id="IPR018316">
    <property type="entry name" value="Tubulin/FtsZ_2-layer-sand-dom"/>
</dbReference>
<dbReference type="InterPro" id="IPR024757">
    <property type="entry name" value="FtsZ_C"/>
</dbReference>
<dbReference type="SMART" id="SM00865">
    <property type="entry name" value="Tubulin_C"/>
    <property type="match status" value="1"/>
</dbReference>
<dbReference type="HAMAP" id="MF_00909">
    <property type="entry name" value="FtsZ"/>
    <property type="match status" value="1"/>
</dbReference>
<evidence type="ECO:0000256" key="5">
    <source>
        <dbReference type="NCBIfam" id="TIGR00065"/>
    </source>
</evidence>
<dbReference type="InterPro" id="IPR020805">
    <property type="entry name" value="Cell_div_FtsZ_CS"/>
</dbReference>
<dbReference type="GO" id="GO:0005525">
    <property type="term" value="F:GTP binding"/>
    <property type="evidence" value="ECO:0007669"/>
    <property type="project" value="UniProtKB-UniRule"/>
</dbReference>
<dbReference type="InterPro" id="IPR036525">
    <property type="entry name" value="Tubulin/FtsZ_GTPase_sf"/>
</dbReference>
<dbReference type="FunFam" id="3.40.50.1440:FF:000001">
    <property type="entry name" value="Cell division protein FtsZ"/>
    <property type="match status" value="1"/>
</dbReference>
<dbReference type="InterPro" id="IPR003008">
    <property type="entry name" value="Tubulin_FtsZ_GTPase"/>
</dbReference>
<comment type="similarity">
    <text evidence="1 4 6">Belongs to the FtsZ family.</text>
</comment>
<comment type="subunit">
    <text evidence="4">Homodimer. Polymerizes to form a dynamic ring structure in a strictly GTP-dependent manner. Interacts directly with several other division proteins.</text>
</comment>
<keyword evidence="4 6" id="KW-0131">Cell cycle</keyword>
<protein>
    <recommendedName>
        <fullName evidence="4 5">Cell division protein FtsZ</fullName>
    </recommendedName>
</protein>
<dbReference type="InterPro" id="IPR037103">
    <property type="entry name" value="Tubulin/FtsZ-like_C"/>
</dbReference>
<evidence type="ECO:0000256" key="2">
    <source>
        <dbReference type="ARBA" id="ARBA00022741"/>
    </source>
</evidence>
<dbReference type="GO" id="GO:0032153">
    <property type="term" value="C:cell division site"/>
    <property type="evidence" value="ECO:0007669"/>
    <property type="project" value="UniProtKB-UniRule"/>
</dbReference>
<keyword evidence="3 4" id="KW-0342">GTP-binding</keyword>
<dbReference type="InterPro" id="IPR008280">
    <property type="entry name" value="Tub_FtsZ_C"/>
</dbReference>
<dbReference type="Gene3D" id="3.40.50.1440">
    <property type="entry name" value="Tubulin/FtsZ, GTPase domain"/>
    <property type="match status" value="1"/>
</dbReference>
<accession>A0A7C3IH05</accession>
<feature type="binding site" evidence="4">
    <location>
        <position position="147"/>
    </location>
    <ligand>
        <name>GTP</name>
        <dbReference type="ChEBI" id="CHEBI:37565"/>
    </ligand>
</feature>